<evidence type="ECO:0000313" key="3">
    <source>
        <dbReference type="EMBL" id="RAK58239.1"/>
    </source>
</evidence>
<keyword evidence="4" id="KW-1185">Reference proteome</keyword>
<accession>A0A328AUG6</accession>
<dbReference type="InterPro" id="IPR040285">
    <property type="entry name" value="ProX/PRXD1"/>
</dbReference>
<dbReference type="PANTHER" id="PTHR31423">
    <property type="entry name" value="YBAK DOMAIN-CONTAINING PROTEIN"/>
    <property type="match status" value="1"/>
</dbReference>
<sequence length="173" mass="18716">MKTRSELLAFLDEIGAQAVTRDHPAVFRVEEGEELKRAIPGVHTKNLFLKDAKGQLWLISAEGHALIDLKRLHTVIGSARLSFGSPELMGETLGVTPGSVTAFGLINDVEKRIRFVLDRTLAEAALVNFHPLTNTATTTIPQAGLRRFFAAVGVEPMVVDFAAMAVVEVAGAR</sequence>
<dbReference type="AlphaFoldDB" id="A0A328AUG6"/>
<dbReference type="GO" id="GO:0004812">
    <property type="term" value="F:aminoacyl-tRNA ligase activity"/>
    <property type="evidence" value="ECO:0007669"/>
    <property type="project" value="UniProtKB-KW"/>
</dbReference>
<dbReference type="EMBL" id="QFYR01000001">
    <property type="protein sequence ID" value="RAK58239.1"/>
    <property type="molecule type" value="Genomic_DNA"/>
</dbReference>
<dbReference type="Pfam" id="PF04073">
    <property type="entry name" value="tRNA_edit"/>
    <property type="match status" value="1"/>
</dbReference>
<comment type="similarity">
    <text evidence="1">Belongs to the PRORSD1 family.</text>
</comment>
<name>A0A328AUG6_9CAUL</name>
<dbReference type="GO" id="GO:0002161">
    <property type="term" value="F:aminoacyl-tRNA deacylase activity"/>
    <property type="evidence" value="ECO:0007669"/>
    <property type="project" value="InterPro"/>
</dbReference>
<feature type="domain" description="YbaK/aminoacyl-tRNA synthetase-associated" evidence="2">
    <location>
        <begin position="23"/>
        <end position="148"/>
    </location>
</feature>
<dbReference type="CDD" id="cd04335">
    <property type="entry name" value="PrdX_deacylase"/>
    <property type="match status" value="1"/>
</dbReference>
<evidence type="ECO:0000313" key="4">
    <source>
        <dbReference type="Proteomes" id="UP000249725"/>
    </source>
</evidence>
<dbReference type="InterPro" id="IPR036754">
    <property type="entry name" value="YbaK/aa-tRNA-synt-asso_dom_sf"/>
</dbReference>
<keyword evidence="3" id="KW-0030">Aminoacyl-tRNA synthetase</keyword>
<dbReference type="OrthoDB" id="5145315at2"/>
<gene>
    <name evidence="3" type="ORF">DJ018_05230</name>
</gene>
<dbReference type="Gene3D" id="3.90.960.10">
    <property type="entry name" value="YbaK/aminoacyl-tRNA synthetase-associated domain"/>
    <property type="match status" value="1"/>
</dbReference>
<dbReference type="RefSeq" id="WP_111514689.1">
    <property type="nucleotide sequence ID" value="NZ_QFYR01000001.1"/>
</dbReference>
<organism evidence="3 4">
    <name type="scientific">Phenylobacterium deserti</name>
    <dbReference type="NCBI Taxonomy" id="1914756"/>
    <lineage>
        <taxon>Bacteria</taxon>
        <taxon>Pseudomonadati</taxon>
        <taxon>Pseudomonadota</taxon>
        <taxon>Alphaproteobacteria</taxon>
        <taxon>Caulobacterales</taxon>
        <taxon>Caulobacteraceae</taxon>
        <taxon>Phenylobacterium</taxon>
    </lineage>
</organism>
<dbReference type="FunFam" id="3.90.960.10:FF:000005">
    <property type="entry name" value="Putative prolyl-tRNA synthetase"/>
    <property type="match status" value="1"/>
</dbReference>
<evidence type="ECO:0000259" key="2">
    <source>
        <dbReference type="Pfam" id="PF04073"/>
    </source>
</evidence>
<dbReference type="SUPFAM" id="SSF55826">
    <property type="entry name" value="YbaK/ProRS associated domain"/>
    <property type="match status" value="1"/>
</dbReference>
<proteinExistence type="inferred from homology"/>
<dbReference type="InterPro" id="IPR007214">
    <property type="entry name" value="YbaK/aa-tRNA-synth-assoc-dom"/>
</dbReference>
<keyword evidence="3" id="KW-0436">Ligase</keyword>
<dbReference type="Proteomes" id="UP000249725">
    <property type="component" value="Unassembled WGS sequence"/>
</dbReference>
<reference evidence="4" key="1">
    <citation type="submission" date="2018-05" db="EMBL/GenBank/DDBJ databases">
        <authorList>
            <person name="Li X."/>
        </authorList>
    </citation>
    <scope>NUCLEOTIDE SEQUENCE [LARGE SCALE GENOMIC DNA]</scope>
    <source>
        <strain evidence="4">YIM 73061</strain>
    </source>
</reference>
<evidence type="ECO:0000256" key="1">
    <source>
        <dbReference type="ARBA" id="ARBA00010201"/>
    </source>
</evidence>
<dbReference type="PANTHER" id="PTHR31423:SF3">
    <property type="entry name" value="PROLYL-TRNA SYNTHETASE ASSOCIATED DOMAIN-CONTAINING PROTEIN 1-RELATED"/>
    <property type="match status" value="1"/>
</dbReference>
<comment type="caution">
    <text evidence="3">The sequence shown here is derived from an EMBL/GenBank/DDBJ whole genome shotgun (WGS) entry which is preliminary data.</text>
</comment>
<protein>
    <submittedName>
        <fullName evidence="3">Prolyl-tRNA synthetase associated domain-containing protein</fullName>
    </submittedName>
</protein>